<dbReference type="Proteomes" id="UP000005435">
    <property type="component" value="Chromosome"/>
</dbReference>
<dbReference type="KEGG" id="ccl:Clocl_0474"/>
<dbReference type="eggNOG" id="COG1082">
    <property type="taxonomic scope" value="Bacteria"/>
</dbReference>
<reference evidence="3" key="1">
    <citation type="submission" date="2011-12" db="EMBL/GenBank/DDBJ databases">
        <title>Complete sequence of Clostridium clariflavum DSM 19732.</title>
        <authorList>
            <consortium name="US DOE Joint Genome Institute"/>
            <person name="Lucas S."/>
            <person name="Han J."/>
            <person name="Lapidus A."/>
            <person name="Cheng J.-F."/>
            <person name="Goodwin L."/>
            <person name="Pitluck S."/>
            <person name="Peters L."/>
            <person name="Teshima H."/>
            <person name="Detter J.C."/>
            <person name="Han C."/>
            <person name="Tapia R."/>
            <person name="Land M."/>
            <person name="Hauser L."/>
            <person name="Kyrpides N."/>
            <person name="Ivanova N."/>
            <person name="Pagani I."/>
            <person name="Kitzmiller T."/>
            <person name="Lynd L."/>
            <person name="Izquierdo J."/>
            <person name="Woyke T."/>
        </authorList>
    </citation>
    <scope>NUCLEOTIDE SEQUENCE [LARGE SCALE GENOMIC DNA]</scope>
    <source>
        <strain evidence="3">DSM 19732 / NBRC 101661 / EBR45</strain>
    </source>
</reference>
<dbReference type="OrthoDB" id="2063291at2"/>
<sequence>MLSVGIFSGYYPYTLEETIKRIKKDGFTCVQLDMDFKDIDLKTSEAITAEKAHRVRDAFRDANISIVSISAYTNLVHPNREQREKNINYVKTLLKYARDFGTPYVISETGTYNTESDWLYHEKNSTEEAYQEIKAVIEDLAKFAYDHGAVFLVENYVNNIIGSVDQVARLFHDVDHPGLGLLLDPTNYFTDKNIDNVDEELHRIFNVLEDKIKIAHAKDCRRAQNVQEKHADIDAASHNTFRGAGAIELPAAGMGVLNYDLYLKLLSRKHPNIPIIIEHIDSEEEIPNIKKFLDSKLKSVGV</sequence>
<accession>G8LSD7</accession>
<keyword evidence="2" id="KW-0413">Isomerase</keyword>
<protein>
    <submittedName>
        <fullName evidence="2">Sugar phosphate isomerase/epimerase</fullName>
    </submittedName>
</protein>
<dbReference type="Gene3D" id="3.20.20.150">
    <property type="entry name" value="Divalent-metal-dependent TIM barrel enzymes"/>
    <property type="match status" value="1"/>
</dbReference>
<dbReference type="EMBL" id="CP003065">
    <property type="protein sequence ID" value="AEV67198.1"/>
    <property type="molecule type" value="Genomic_DNA"/>
</dbReference>
<dbReference type="GO" id="GO:0016853">
    <property type="term" value="F:isomerase activity"/>
    <property type="evidence" value="ECO:0007669"/>
    <property type="project" value="UniProtKB-KW"/>
</dbReference>
<evidence type="ECO:0000313" key="3">
    <source>
        <dbReference type="Proteomes" id="UP000005435"/>
    </source>
</evidence>
<dbReference type="HOGENOM" id="CLU_080433_1_0_9"/>
<keyword evidence="3" id="KW-1185">Reference proteome</keyword>
<evidence type="ECO:0000259" key="1">
    <source>
        <dbReference type="Pfam" id="PF01261"/>
    </source>
</evidence>
<dbReference type="STRING" id="720554.Clocl_0474"/>
<dbReference type="PANTHER" id="PTHR12110:SF21">
    <property type="entry name" value="XYLOSE ISOMERASE-LIKE TIM BARREL DOMAIN-CONTAINING PROTEIN"/>
    <property type="match status" value="1"/>
</dbReference>
<dbReference type="RefSeq" id="WP_014253830.1">
    <property type="nucleotide sequence ID" value="NC_016627.1"/>
</dbReference>
<dbReference type="AlphaFoldDB" id="G8LSD7"/>
<dbReference type="InterPro" id="IPR050312">
    <property type="entry name" value="IolE/XylAMocC-like"/>
</dbReference>
<dbReference type="PANTHER" id="PTHR12110">
    <property type="entry name" value="HYDROXYPYRUVATE ISOMERASE"/>
    <property type="match status" value="1"/>
</dbReference>
<dbReference type="InterPro" id="IPR036237">
    <property type="entry name" value="Xyl_isomerase-like_sf"/>
</dbReference>
<reference evidence="2 3" key="2">
    <citation type="journal article" date="2012" name="Stand. Genomic Sci.">
        <title>Complete Genome Sequence of Clostridium clariflavum DSM 19732.</title>
        <authorList>
            <person name="Izquierdo J.A."/>
            <person name="Goodwin L."/>
            <person name="Davenport K.W."/>
            <person name="Teshima H."/>
            <person name="Bruce D."/>
            <person name="Detter C."/>
            <person name="Tapia R."/>
            <person name="Han S."/>
            <person name="Land M."/>
            <person name="Hauser L."/>
            <person name="Jeffries C.D."/>
            <person name="Han J."/>
            <person name="Pitluck S."/>
            <person name="Nolan M."/>
            <person name="Chen A."/>
            <person name="Huntemann M."/>
            <person name="Mavromatis K."/>
            <person name="Mikhailova N."/>
            <person name="Liolios K."/>
            <person name="Woyke T."/>
            <person name="Lynd L.R."/>
        </authorList>
    </citation>
    <scope>NUCLEOTIDE SEQUENCE [LARGE SCALE GENOMIC DNA]</scope>
    <source>
        <strain evidence="3">DSM 19732 / NBRC 101661 / EBR45</strain>
    </source>
</reference>
<feature type="domain" description="Xylose isomerase-like TIM barrel" evidence="1">
    <location>
        <begin position="20"/>
        <end position="289"/>
    </location>
</feature>
<organism evidence="2 3">
    <name type="scientific">Acetivibrio clariflavus (strain DSM 19732 / NBRC 101661 / EBR45)</name>
    <name type="common">Clostridium clariflavum</name>
    <dbReference type="NCBI Taxonomy" id="720554"/>
    <lineage>
        <taxon>Bacteria</taxon>
        <taxon>Bacillati</taxon>
        <taxon>Bacillota</taxon>
        <taxon>Clostridia</taxon>
        <taxon>Eubacteriales</taxon>
        <taxon>Oscillospiraceae</taxon>
        <taxon>Acetivibrio</taxon>
    </lineage>
</organism>
<evidence type="ECO:0000313" key="2">
    <source>
        <dbReference type="EMBL" id="AEV67198.1"/>
    </source>
</evidence>
<gene>
    <name evidence="2" type="ordered locus">Clocl_0474</name>
</gene>
<dbReference type="SUPFAM" id="SSF51658">
    <property type="entry name" value="Xylose isomerase-like"/>
    <property type="match status" value="1"/>
</dbReference>
<dbReference type="Pfam" id="PF01261">
    <property type="entry name" value="AP_endonuc_2"/>
    <property type="match status" value="1"/>
</dbReference>
<name>G8LSD7_ACECE</name>
<dbReference type="InterPro" id="IPR013022">
    <property type="entry name" value="Xyl_isomerase-like_TIM-brl"/>
</dbReference>
<proteinExistence type="predicted"/>